<evidence type="ECO:0000313" key="10">
    <source>
        <dbReference type="EMBL" id="CAA7600049.1"/>
    </source>
</evidence>
<evidence type="ECO:0000256" key="1">
    <source>
        <dbReference type="ARBA" id="ARBA00007894"/>
    </source>
</evidence>
<comment type="catalytic activity">
    <reaction evidence="7">
        <text>tRNA(Glu) + L-glutamate + ATP = L-glutamyl-tRNA(Glu) + AMP + diphosphate</text>
        <dbReference type="Rhea" id="RHEA:23540"/>
        <dbReference type="Rhea" id="RHEA-COMP:9663"/>
        <dbReference type="Rhea" id="RHEA-COMP:9680"/>
        <dbReference type="ChEBI" id="CHEBI:29985"/>
        <dbReference type="ChEBI" id="CHEBI:30616"/>
        <dbReference type="ChEBI" id="CHEBI:33019"/>
        <dbReference type="ChEBI" id="CHEBI:78442"/>
        <dbReference type="ChEBI" id="CHEBI:78520"/>
        <dbReference type="ChEBI" id="CHEBI:456215"/>
        <dbReference type="EC" id="6.1.1.17"/>
    </reaction>
</comment>
<dbReference type="PANTHER" id="PTHR43311">
    <property type="entry name" value="GLUTAMATE--TRNA LIGASE"/>
    <property type="match status" value="1"/>
</dbReference>
<dbReference type="GO" id="GO:0004818">
    <property type="term" value="F:glutamate-tRNA ligase activity"/>
    <property type="evidence" value="ECO:0007669"/>
    <property type="project" value="UniProtKB-UniRule"/>
</dbReference>
<keyword evidence="2 7" id="KW-0436">Ligase</keyword>
<dbReference type="Pfam" id="PF00749">
    <property type="entry name" value="tRNA-synt_1c"/>
    <property type="match status" value="1"/>
</dbReference>
<dbReference type="InterPro" id="IPR014729">
    <property type="entry name" value="Rossmann-like_a/b/a_fold"/>
</dbReference>
<dbReference type="EMBL" id="CDGJ01000066">
    <property type="protein sequence ID" value="CEJ07824.1"/>
    <property type="molecule type" value="Genomic_DNA"/>
</dbReference>
<dbReference type="Proteomes" id="UP001071230">
    <property type="component" value="Unassembled WGS sequence"/>
</dbReference>
<evidence type="ECO:0000256" key="4">
    <source>
        <dbReference type="ARBA" id="ARBA00022840"/>
    </source>
</evidence>
<evidence type="ECO:0000313" key="12">
    <source>
        <dbReference type="Proteomes" id="UP001071230"/>
    </source>
</evidence>
<dbReference type="SUPFAM" id="SSF52374">
    <property type="entry name" value="Nucleotidylyl transferase"/>
    <property type="match status" value="1"/>
</dbReference>
<feature type="binding site" evidence="7">
    <location>
        <position position="135"/>
    </location>
    <ligand>
        <name>Zn(2+)</name>
        <dbReference type="ChEBI" id="CHEBI:29105"/>
    </ligand>
</feature>
<evidence type="ECO:0000259" key="9">
    <source>
        <dbReference type="Pfam" id="PF19269"/>
    </source>
</evidence>
<dbReference type="FunFam" id="3.40.50.620:FF:000045">
    <property type="entry name" value="Glutamate--tRNA ligase, mitochondrial"/>
    <property type="match status" value="1"/>
</dbReference>
<organism evidence="10">
    <name type="scientific">Acididesulfobacillus acetoxydans</name>
    <dbReference type="NCBI Taxonomy" id="1561005"/>
    <lineage>
        <taxon>Bacteria</taxon>
        <taxon>Bacillati</taxon>
        <taxon>Bacillota</taxon>
        <taxon>Clostridia</taxon>
        <taxon>Eubacteriales</taxon>
        <taxon>Peptococcaceae</taxon>
        <taxon>Acididesulfobacillus</taxon>
    </lineage>
</organism>
<dbReference type="Pfam" id="PF19269">
    <property type="entry name" value="Anticodon_2"/>
    <property type="match status" value="1"/>
</dbReference>
<sequence>MEVRVRFAPSPTGPLHIGGARSALFNYLLARRSGGTFIVRSEDTDLERSSRASEENILAALRWLGIQWNEGIEVGGGYGPYRQTERLALYKEHTDKLLASGRAYHCYCSEEELEEERRELSARGETPHYRGKCRHLTAQERARYEAEGRQPVVRFRVPAGKKIVVHDLVRGEVVFDSDGIGDFIIVKSDGIPTYNFAVVVDDTTMKVTHVIRGEEHLSNTPNQVLLYEALGFPVPQFAHISLILNTEGRKMSKRDGDTAVIDYRKKGYLPEAVINFIALMGWAPSGEEEFYSIDRLAEAFSLDRVSKSPAVFDVNKLNWINAHYIREASVQRLSELALPHLREAGLFPEEPLSQEQSRWLEGFVTAVRDHLDYLAQVKDYIHYFSGAEVPAPDPEAEEILRGEQVPAVLALFRAKILEAADLSAENCKAILKQITKELKLSGKLVYMPVRIALTGQKHGPEIDRIISLLGRENVLARLASSELGRVPGGV</sequence>
<dbReference type="Gene3D" id="1.10.10.350">
    <property type="match status" value="1"/>
</dbReference>
<evidence type="ECO:0000259" key="8">
    <source>
        <dbReference type="Pfam" id="PF00749"/>
    </source>
</evidence>
<dbReference type="InterPro" id="IPR008925">
    <property type="entry name" value="aa_tRNA-synth_I_cd-bd_sf"/>
</dbReference>
<accession>A0A8S0W6P9</accession>
<feature type="domain" description="Glutamyl/glutaminyl-tRNA synthetase class Ib catalytic" evidence="8">
    <location>
        <begin position="2"/>
        <end position="319"/>
    </location>
</feature>
<evidence type="ECO:0000256" key="5">
    <source>
        <dbReference type="ARBA" id="ARBA00022917"/>
    </source>
</evidence>
<dbReference type="SUPFAM" id="SSF48163">
    <property type="entry name" value="An anticodon-binding domain of class I aminoacyl-tRNA synthetases"/>
    <property type="match status" value="1"/>
</dbReference>
<dbReference type="PANTHER" id="PTHR43311:SF2">
    <property type="entry name" value="GLUTAMATE--TRNA LIGASE, MITOCHONDRIAL-RELATED"/>
    <property type="match status" value="1"/>
</dbReference>
<keyword evidence="5 7" id="KW-0648">Protein biosynthesis</keyword>
<proteinExistence type="inferred from homology"/>
<dbReference type="EC" id="6.1.1.17" evidence="7"/>
<dbReference type="RefSeq" id="WP_240983780.1">
    <property type="nucleotide sequence ID" value="NZ_CDGJ01000066.1"/>
</dbReference>
<keyword evidence="7" id="KW-0479">Metal-binding</keyword>
<protein>
    <recommendedName>
        <fullName evidence="7">Glutamate--tRNA ligase</fullName>
        <ecNumber evidence="7">6.1.1.17</ecNumber>
    </recommendedName>
    <alternativeName>
        <fullName evidence="7">Glutamyl-tRNA synthetase</fullName>
        <shortName evidence="7">GluRS</shortName>
    </alternativeName>
</protein>
<evidence type="ECO:0000256" key="7">
    <source>
        <dbReference type="HAMAP-Rule" id="MF_00022"/>
    </source>
</evidence>
<dbReference type="GO" id="GO:0008270">
    <property type="term" value="F:zinc ion binding"/>
    <property type="evidence" value="ECO:0007669"/>
    <property type="project" value="UniProtKB-UniRule"/>
</dbReference>
<keyword evidence="6 7" id="KW-0030">Aminoacyl-tRNA synthetase</keyword>
<reference evidence="11" key="1">
    <citation type="submission" date="2014-11" db="EMBL/GenBank/DDBJ databases">
        <authorList>
            <person name="Hornung B.V."/>
        </authorList>
    </citation>
    <scope>NUCLEOTIDE SEQUENCE</scope>
    <source>
        <strain evidence="11">INE</strain>
    </source>
</reference>
<dbReference type="Proteomes" id="UP000836597">
    <property type="component" value="Chromosome"/>
</dbReference>
<keyword evidence="12" id="KW-1185">Reference proteome</keyword>
<dbReference type="AlphaFoldDB" id="A0A8S0W6P9"/>
<feature type="binding site" evidence="7">
    <location>
        <position position="253"/>
    </location>
    <ligand>
        <name>ATP</name>
        <dbReference type="ChEBI" id="CHEBI:30616"/>
    </ligand>
</feature>
<dbReference type="InterPro" id="IPR020751">
    <property type="entry name" value="aa-tRNA-synth_I_codon-bd_sub2"/>
</dbReference>
<dbReference type="InterPro" id="IPR049940">
    <property type="entry name" value="GluQ/Sye"/>
</dbReference>
<feature type="binding site" evidence="7">
    <location>
        <position position="133"/>
    </location>
    <ligand>
        <name>Zn(2+)</name>
        <dbReference type="ChEBI" id="CHEBI:29105"/>
    </ligand>
</feature>
<dbReference type="CDD" id="cd00808">
    <property type="entry name" value="GluRS_core"/>
    <property type="match status" value="1"/>
</dbReference>
<feature type="binding site" evidence="7">
    <location>
        <position position="106"/>
    </location>
    <ligand>
        <name>Zn(2+)</name>
        <dbReference type="ChEBI" id="CHEBI:29105"/>
    </ligand>
</feature>
<comment type="cofactor">
    <cofactor evidence="7">
        <name>Zn(2+)</name>
        <dbReference type="ChEBI" id="CHEBI:29105"/>
    </cofactor>
    <text evidence="7">Binds 1 zinc ion per subunit.</text>
</comment>
<dbReference type="GO" id="GO:0005524">
    <property type="term" value="F:ATP binding"/>
    <property type="evidence" value="ECO:0007669"/>
    <property type="project" value="UniProtKB-UniRule"/>
</dbReference>
<dbReference type="InterPro" id="IPR045462">
    <property type="entry name" value="aa-tRNA-synth_I_cd-bd"/>
</dbReference>
<keyword evidence="3 7" id="KW-0547">Nucleotide-binding</keyword>
<dbReference type="NCBIfam" id="TIGR00464">
    <property type="entry name" value="gltX_bact"/>
    <property type="match status" value="1"/>
</dbReference>
<dbReference type="GO" id="GO:0005829">
    <property type="term" value="C:cytosol"/>
    <property type="evidence" value="ECO:0007669"/>
    <property type="project" value="TreeGrafter"/>
</dbReference>
<dbReference type="InterPro" id="IPR000924">
    <property type="entry name" value="Glu/Gln-tRNA-synth"/>
</dbReference>
<gene>
    <name evidence="7" type="primary">gltX</name>
    <name evidence="10" type="ORF">DEACI_0698</name>
    <name evidence="11" type="ORF">DEACI_2290</name>
</gene>
<dbReference type="GO" id="GO:0006424">
    <property type="term" value="P:glutamyl-tRNA aminoacylation"/>
    <property type="evidence" value="ECO:0007669"/>
    <property type="project" value="UniProtKB-UniRule"/>
</dbReference>
<evidence type="ECO:0000256" key="6">
    <source>
        <dbReference type="ARBA" id="ARBA00023146"/>
    </source>
</evidence>
<evidence type="ECO:0000256" key="3">
    <source>
        <dbReference type="ARBA" id="ARBA00022741"/>
    </source>
</evidence>
<dbReference type="PRINTS" id="PR00987">
    <property type="entry name" value="TRNASYNTHGLU"/>
</dbReference>
<reference evidence="10" key="2">
    <citation type="submission" date="2020-01" db="EMBL/GenBank/DDBJ databases">
        <authorList>
            <person name="Hornung B."/>
        </authorList>
    </citation>
    <scope>NUCLEOTIDE SEQUENCE</scope>
    <source>
        <strain evidence="10">PacBioINE</strain>
    </source>
</reference>
<evidence type="ECO:0000256" key="2">
    <source>
        <dbReference type="ARBA" id="ARBA00022598"/>
    </source>
</evidence>
<dbReference type="EMBL" id="LR746496">
    <property type="protein sequence ID" value="CAA7600049.1"/>
    <property type="molecule type" value="Genomic_DNA"/>
</dbReference>
<keyword evidence="7" id="KW-0963">Cytoplasm</keyword>
<comment type="subunit">
    <text evidence="7">Monomer.</text>
</comment>
<comment type="function">
    <text evidence="7">Catalyzes the attachment of glutamate to tRNA(Glu) in a two-step reaction: glutamate is first activated by ATP to form Glu-AMP and then transferred to the acceptor end of tRNA(Glu).</text>
</comment>
<feature type="domain" description="Aminoacyl-tRNA synthetase class I anticodon-binding" evidence="9">
    <location>
        <begin position="333"/>
        <end position="479"/>
    </location>
</feature>
<dbReference type="GO" id="GO:0000049">
    <property type="term" value="F:tRNA binding"/>
    <property type="evidence" value="ECO:0007669"/>
    <property type="project" value="InterPro"/>
</dbReference>
<dbReference type="KEGG" id="aacx:DEACI_0698"/>
<comment type="similarity">
    <text evidence="1 7">Belongs to the class-I aminoacyl-tRNA synthetase family. Glutamate--tRNA ligase type 1 subfamily.</text>
</comment>
<dbReference type="InterPro" id="IPR004527">
    <property type="entry name" value="Glu-tRNA-ligase_bac/mito"/>
</dbReference>
<comment type="subcellular location">
    <subcellularLocation>
        <location evidence="7">Cytoplasm</location>
    </subcellularLocation>
</comment>
<dbReference type="HAMAP" id="MF_00022">
    <property type="entry name" value="Glu_tRNA_synth_type1"/>
    <property type="match status" value="1"/>
</dbReference>
<name>A0A8S0W6P9_9FIRM</name>
<dbReference type="InterPro" id="IPR001412">
    <property type="entry name" value="aa-tRNA-synth_I_CS"/>
</dbReference>
<dbReference type="PROSITE" id="PS00178">
    <property type="entry name" value="AA_TRNA_LIGASE_I"/>
    <property type="match status" value="1"/>
</dbReference>
<feature type="binding site" evidence="7">
    <location>
        <position position="108"/>
    </location>
    <ligand>
        <name>Zn(2+)</name>
        <dbReference type="ChEBI" id="CHEBI:29105"/>
    </ligand>
</feature>
<dbReference type="InterPro" id="IPR033910">
    <property type="entry name" value="GluRS_core"/>
</dbReference>
<evidence type="ECO:0000313" key="11">
    <source>
        <dbReference type="EMBL" id="CEJ07824.1"/>
    </source>
</evidence>
<keyword evidence="4 7" id="KW-0067">ATP-binding</keyword>
<keyword evidence="7" id="KW-0862">Zinc</keyword>
<dbReference type="Gene3D" id="3.40.50.620">
    <property type="entry name" value="HUPs"/>
    <property type="match status" value="1"/>
</dbReference>
<dbReference type="InterPro" id="IPR020058">
    <property type="entry name" value="Glu/Gln-tRNA-synth_Ib_cat-dom"/>
</dbReference>
<feature type="short sequence motif" description="'HIGH' region" evidence="7">
    <location>
        <begin position="9"/>
        <end position="19"/>
    </location>
</feature>
<feature type="short sequence motif" description="'KMSKS' region" evidence="7">
    <location>
        <begin position="250"/>
        <end position="254"/>
    </location>
</feature>